<accession>A0A7W7B2V3</accession>
<feature type="binding site" evidence="2">
    <location>
        <position position="170"/>
    </location>
    <ligand>
        <name>a divalent metal cation</name>
        <dbReference type="ChEBI" id="CHEBI:60240"/>
    </ligand>
</feature>
<dbReference type="GO" id="GO:0004341">
    <property type="term" value="F:gluconolactonase activity"/>
    <property type="evidence" value="ECO:0007669"/>
    <property type="project" value="UniProtKB-EC"/>
</dbReference>
<dbReference type="RefSeq" id="WP_184067838.1">
    <property type="nucleotide sequence ID" value="NZ_JACHNZ010000016.1"/>
</dbReference>
<dbReference type="EMBL" id="JACHNZ010000016">
    <property type="protein sequence ID" value="MBB4632040.1"/>
    <property type="molecule type" value="Genomic_DNA"/>
</dbReference>
<dbReference type="InterPro" id="IPR011042">
    <property type="entry name" value="6-blade_b-propeller_TolB-like"/>
</dbReference>
<evidence type="ECO:0000256" key="1">
    <source>
        <dbReference type="PIRSR" id="PIRSR605511-1"/>
    </source>
</evidence>
<sequence>MSTVEIVAEGLAFPEAPVWMRDGSVIVVEVAAGRITRILPDGRKTTVATPGGGPNGLAIGPDGALYLCNNGGFEWIRQDGLLIPGHLAADYTTGRIERIDLSTGKVERLYAECDGHALSGPNDIVFDASGGFWFTDLGKIRENATDHGGLYYAKPDGSDIRCAVYGPGMNGIGLSPDGRTVYTALTMERTVLAFDITGPGEVAPSMFAALPGRVVTAFAGHTLLDSLALDADGNVCVATLVASPGITSVDPATGAQSLRAFPDLLTTNICFGGGDMQDAWVTLSSTGRLAKTRWDRPGLKLAHYA</sequence>
<keyword evidence="2" id="KW-0479">Metal-binding</keyword>
<gene>
    <name evidence="4" type="ORF">GGQ98_001657</name>
</gene>
<dbReference type="Gene3D" id="2.120.10.30">
    <property type="entry name" value="TolB, C-terminal domain"/>
    <property type="match status" value="1"/>
</dbReference>
<comment type="caution">
    <text evidence="4">The sequence shown here is derived from an EMBL/GenBank/DDBJ whole genome shotgun (WGS) entry which is preliminary data.</text>
</comment>
<dbReference type="Pfam" id="PF08450">
    <property type="entry name" value="SGL"/>
    <property type="match status" value="1"/>
</dbReference>
<evidence type="ECO:0000313" key="4">
    <source>
        <dbReference type="EMBL" id="MBB4632040.1"/>
    </source>
</evidence>
<name>A0A7W7B2V3_9SPHN</name>
<comment type="cofactor">
    <cofactor evidence="2">
        <name>Zn(2+)</name>
        <dbReference type="ChEBI" id="CHEBI:29105"/>
    </cofactor>
    <text evidence="2">Binds 1 divalent metal cation per subunit.</text>
</comment>
<protein>
    <submittedName>
        <fullName evidence="4">Gluconolactonase</fullName>
        <ecNumber evidence="4">3.1.1.17</ecNumber>
    </submittedName>
</protein>
<feature type="binding site" evidence="2">
    <location>
        <position position="225"/>
    </location>
    <ligand>
        <name>a divalent metal cation</name>
        <dbReference type="ChEBI" id="CHEBI:60240"/>
    </ligand>
</feature>
<reference evidence="4 5" key="1">
    <citation type="submission" date="2020-08" db="EMBL/GenBank/DDBJ databases">
        <title>Genomic Encyclopedia of Type Strains, Phase IV (KMG-IV): sequencing the most valuable type-strain genomes for metagenomic binning, comparative biology and taxonomic classification.</title>
        <authorList>
            <person name="Goeker M."/>
        </authorList>
    </citation>
    <scope>NUCLEOTIDE SEQUENCE [LARGE SCALE GENOMIC DNA]</scope>
    <source>
        <strain evidence="4 5">DSM 17328</strain>
    </source>
</reference>
<organism evidence="4 5">
    <name type="scientific">Sphingosinicella soli</name>
    <dbReference type="NCBI Taxonomy" id="333708"/>
    <lineage>
        <taxon>Bacteria</taxon>
        <taxon>Pseudomonadati</taxon>
        <taxon>Pseudomonadota</taxon>
        <taxon>Alphaproteobacteria</taxon>
        <taxon>Sphingomonadales</taxon>
        <taxon>Sphingosinicellaceae</taxon>
        <taxon>Sphingosinicella</taxon>
    </lineage>
</organism>
<keyword evidence="4" id="KW-0378">Hydrolase</keyword>
<proteinExistence type="predicted"/>
<dbReference type="InterPro" id="IPR013658">
    <property type="entry name" value="SGL"/>
</dbReference>
<dbReference type="AlphaFoldDB" id="A0A7W7B2V3"/>
<feature type="active site" description="Proton donor/acceptor" evidence="1">
    <location>
        <position position="225"/>
    </location>
</feature>
<keyword evidence="2" id="KW-0862">Zinc</keyword>
<dbReference type="SUPFAM" id="SSF63829">
    <property type="entry name" value="Calcium-dependent phosphotriesterase"/>
    <property type="match status" value="1"/>
</dbReference>
<dbReference type="PRINTS" id="PR01790">
    <property type="entry name" value="SMP30FAMILY"/>
</dbReference>
<dbReference type="PANTHER" id="PTHR47572">
    <property type="entry name" value="LIPOPROTEIN-RELATED"/>
    <property type="match status" value="1"/>
</dbReference>
<dbReference type="EC" id="3.1.1.17" evidence="4"/>
<evidence type="ECO:0000256" key="2">
    <source>
        <dbReference type="PIRSR" id="PIRSR605511-2"/>
    </source>
</evidence>
<dbReference type="Proteomes" id="UP000566324">
    <property type="component" value="Unassembled WGS sequence"/>
</dbReference>
<keyword evidence="5" id="KW-1185">Reference proteome</keyword>
<evidence type="ECO:0000313" key="5">
    <source>
        <dbReference type="Proteomes" id="UP000566324"/>
    </source>
</evidence>
<dbReference type="PANTHER" id="PTHR47572:SF5">
    <property type="entry name" value="BLR2277 PROTEIN"/>
    <property type="match status" value="1"/>
</dbReference>
<feature type="binding site" evidence="2">
    <location>
        <position position="122"/>
    </location>
    <ligand>
        <name>substrate</name>
    </ligand>
</feature>
<dbReference type="GO" id="GO:0046872">
    <property type="term" value="F:metal ion binding"/>
    <property type="evidence" value="ECO:0007669"/>
    <property type="project" value="UniProtKB-KW"/>
</dbReference>
<dbReference type="InterPro" id="IPR051262">
    <property type="entry name" value="SMP-30/CGR1_Lactonase"/>
</dbReference>
<feature type="domain" description="SMP-30/Gluconolactonase/LRE-like region" evidence="3">
    <location>
        <begin position="13"/>
        <end position="284"/>
    </location>
</feature>
<evidence type="ECO:0000259" key="3">
    <source>
        <dbReference type="Pfam" id="PF08450"/>
    </source>
</evidence>
<dbReference type="InterPro" id="IPR005511">
    <property type="entry name" value="SMP-30"/>
</dbReference>